<dbReference type="EMBL" id="LAZR01020457">
    <property type="protein sequence ID" value="KKL88809.1"/>
    <property type="molecule type" value="Genomic_DNA"/>
</dbReference>
<organism evidence="1">
    <name type="scientific">marine sediment metagenome</name>
    <dbReference type="NCBI Taxonomy" id="412755"/>
    <lineage>
        <taxon>unclassified sequences</taxon>
        <taxon>metagenomes</taxon>
        <taxon>ecological metagenomes</taxon>
    </lineage>
</organism>
<dbReference type="AlphaFoldDB" id="A0A0F9FQM8"/>
<protein>
    <submittedName>
        <fullName evidence="1">Uncharacterized protein</fullName>
    </submittedName>
</protein>
<evidence type="ECO:0000313" key="1">
    <source>
        <dbReference type="EMBL" id="KKL88809.1"/>
    </source>
</evidence>
<proteinExistence type="predicted"/>
<reference evidence="1" key="1">
    <citation type="journal article" date="2015" name="Nature">
        <title>Complex archaea that bridge the gap between prokaryotes and eukaryotes.</title>
        <authorList>
            <person name="Spang A."/>
            <person name="Saw J.H."/>
            <person name="Jorgensen S.L."/>
            <person name="Zaremba-Niedzwiedzka K."/>
            <person name="Martijn J."/>
            <person name="Lind A.E."/>
            <person name="van Eijk R."/>
            <person name="Schleper C."/>
            <person name="Guy L."/>
            <person name="Ettema T.J."/>
        </authorList>
    </citation>
    <scope>NUCLEOTIDE SEQUENCE</scope>
</reference>
<name>A0A0F9FQM8_9ZZZZ</name>
<accession>A0A0F9FQM8</accession>
<sequence length="33" mass="3877">MMTIKKMSELTGLPRETIRENSIVLKKMLENLK</sequence>
<gene>
    <name evidence="1" type="ORF">LCGC14_1921040</name>
</gene>
<comment type="caution">
    <text evidence="1">The sequence shown here is derived from an EMBL/GenBank/DDBJ whole genome shotgun (WGS) entry which is preliminary data.</text>
</comment>